<protein>
    <recommendedName>
        <fullName evidence="4">MOFRL-associated domain-containing protein</fullName>
    </recommendedName>
</protein>
<proteinExistence type="predicted"/>
<feature type="domain" description="MOFRL" evidence="1">
    <location>
        <begin position="320"/>
        <end position="419"/>
    </location>
</feature>
<organism evidence="3">
    <name type="scientific">marine metagenome</name>
    <dbReference type="NCBI Taxonomy" id="408172"/>
    <lineage>
        <taxon>unclassified sequences</taxon>
        <taxon>metagenomes</taxon>
        <taxon>ecological metagenomes</taxon>
    </lineage>
</organism>
<evidence type="ECO:0000313" key="3">
    <source>
        <dbReference type="EMBL" id="SVA37143.1"/>
    </source>
</evidence>
<dbReference type="GO" id="GO:0008887">
    <property type="term" value="F:glycerate kinase activity"/>
    <property type="evidence" value="ECO:0007669"/>
    <property type="project" value="InterPro"/>
</dbReference>
<feature type="domain" description="MOFRL-associated" evidence="2">
    <location>
        <begin position="18"/>
        <end position="251"/>
    </location>
</feature>
<dbReference type="InterPro" id="IPR038614">
    <property type="entry name" value="GK_N_sf"/>
</dbReference>
<dbReference type="PANTHER" id="PTHR12227:SF0">
    <property type="entry name" value="GLYCERATE KINASE"/>
    <property type="match status" value="1"/>
</dbReference>
<dbReference type="PANTHER" id="PTHR12227">
    <property type="entry name" value="GLYCERATE KINASE"/>
    <property type="match status" value="1"/>
</dbReference>
<dbReference type="Gene3D" id="3.40.50.10180">
    <property type="entry name" value="Glycerate kinase, MOFRL-like N-terminal domain"/>
    <property type="match status" value="1"/>
</dbReference>
<evidence type="ECO:0000259" key="1">
    <source>
        <dbReference type="Pfam" id="PF05161"/>
    </source>
</evidence>
<dbReference type="InterPro" id="IPR025286">
    <property type="entry name" value="MOFRL_assoc_dom"/>
</dbReference>
<dbReference type="InterPro" id="IPR037035">
    <property type="entry name" value="GK-like_C_sf"/>
</dbReference>
<dbReference type="InterPro" id="IPR039760">
    <property type="entry name" value="MOFRL_protein"/>
</dbReference>
<dbReference type="Gene3D" id="3.40.1480.10">
    <property type="entry name" value="MOFRL domain"/>
    <property type="match status" value="1"/>
</dbReference>
<reference evidence="3" key="1">
    <citation type="submission" date="2018-05" db="EMBL/GenBank/DDBJ databases">
        <authorList>
            <person name="Lanie J.A."/>
            <person name="Ng W.-L."/>
            <person name="Kazmierczak K.M."/>
            <person name="Andrzejewski T.M."/>
            <person name="Davidsen T.M."/>
            <person name="Wayne K.J."/>
            <person name="Tettelin H."/>
            <person name="Glass J.I."/>
            <person name="Rusch D."/>
            <person name="Podicherti R."/>
            <person name="Tsui H.-C.T."/>
            <person name="Winkler M.E."/>
        </authorList>
    </citation>
    <scope>NUCLEOTIDE SEQUENCE</scope>
</reference>
<dbReference type="GO" id="GO:0005737">
    <property type="term" value="C:cytoplasm"/>
    <property type="evidence" value="ECO:0007669"/>
    <property type="project" value="TreeGrafter"/>
</dbReference>
<dbReference type="Pfam" id="PF05161">
    <property type="entry name" value="MOFRL"/>
    <property type="match status" value="1"/>
</dbReference>
<dbReference type="AlphaFoldDB" id="A0A381VCN7"/>
<sequence>MIIQNFKSLATTESKKIALQILETGLRAANPNNFLKTLVNENQIQIGKNQLILSDYEKIFVVAYGKAADTMAKYVSGKIKISQGIVVIPKGFKSLIDDKKFQIFFSGHPLPNRESVKASKAIFQLTNNCSINDLVIFLVSGGGSSLVALPDGITLLEKKQTTHLLLQSGATIDEFNCIRKHLSQIKGGKLVQKIICNWCALIMSDVVSNDPSVISSGCTYYDKTTDSDAIKIIRKYSLWKKLPKNVISHLKDGSSKKIISQRRLKIRNKIIATNQDCLNAMASKSRSLGLKTKVYSSINDDVSISAKKLVEMIPTKKNSCVIFGGESTVHVKGNGKGGRNQELVLQISKLIHNSNNILISSIATDGIDGNTKYSGAIIENNLIKPKIISHFLKTNNSNSFFKKYGGLIKTGHTHFNLMDIGLILKY</sequence>
<dbReference type="EMBL" id="UINC01008244">
    <property type="protein sequence ID" value="SVA37143.1"/>
    <property type="molecule type" value="Genomic_DNA"/>
</dbReference>
<gene>
    <name evidence="3" type="ORF">METZ01_LOCUS89997</name>
</gene>
<evidence type="ECO:0008006" key="4">
    <source>
        <dbReference type="Google" id="ProtNLM"/>
    </source>
</evidence>
<evidence type="ECO:0000259" key="2">
    <source>
        <dbReference type="Pfam" id="PF13660"/>
    </source>
</evidence>
<dbReference type="SUPFAM" id="SSF82544">
    <property type="entry name" value="GckA/TtuD-like"/>
    <property type="match status" value="1"/>
</dbReference>
<dbReference type="InterPro" id="IPR007835">
    <property type="entry name" value="MOFRL"/>
</dbReference>
<accession>A0A381VCN7</accession>
<name>A0A381VCN7_9ZZZZ</name>
<dbReference type="Pfam" id="PF13660">
    <property type="entry name" value="DUF4147"/>
    <property type="match status" value="1"/>
</dbReference>